<dbReference type="GeneID" id="113707098"/>
<dbReference type="Proteomes" id="UP001652660">
    <property type="component" value="Chromosome 8c"/>
</dbReference>
<protein>
    <submittedName>
        <fullName evidence="2">Uncharacterized protein</fullName>
    </submittedName>
</protein>
<accession>A0ABM4VKB6</accession>
<gene>
    <name evidence="2" type="primary">LOC113707098</name>
</gene>
<evidence type="ECO:0000313" key="1">
    <source>
        <dbReference type="Proteomes" id="UP001652660"/>
    </source>
</evidence>
<keyword evidence="1" id="KW-1185">Reference proteome</keyword>
<reference evidence="2" key="1">
    <citation type="submission" date="2025-08" db="UniProtKB">
        <authorList>
            <consortium name="RefSeq"/>
        </authorList>
    </citation>
    <scope>IDENTIFICATION</scope>
    <source>
        <tissue evidence="2">Leaves</tissue>
    </source>
</reference>
<organism evidence="1 2">
    <name type="scientific">Coffea arabica</name>
    <name type="common">Arabian coffee</name>
    <dbReference type="NCBI Taxonomy" id="13443"/>
    <lineage>
        <taxon>Eukaryota</taxon>
        <taxon>Viridiplantae</taxon>
        <taxon>Streptophyta</taxon>
        <taxon>Embryophyta</taxon>
        <taxon>Tracheophyta</taxon>
        <taxon>Spermatophyta</taxon>
        <taxon>Magnoliopsida</taxon>
        <taxon>eudicotyledons</taxon>
        <taxon>Gunneridae</taxon>
        <taxon>Pentapetalae</taxon>
        <taxon>asterids</taxon>
        <taxon>lamiids</taxon>
        <taxon>Gentianales</taxon>
        <taxon>Rubiaceae</taxon>
        <taxon>Ixoroideae</taxon>
        <taxon>Gardenieae complex</taxon>
        <taxon>Bertiereae - Coffeeae clade</taxon>
        <taxon>Coffeeae</taxon>
        <taxon>Coffea</taxon>
    </lineage>
</organism>
<evidence type="ECO:0000313" key="2">
    <source>
        <dbReference type="RefSeq" id="XP_071919975.1"/>
    </source>
</evidence>
<dbReference type="RefSeq" id="XP_071919975.1">
    <property type="nucleotide sequence ID" value="XM_072063874.1"/>
</dbReference>
<proteinExistence type="predicted"/>
<sequence length="151" mass="16822">MVEVIRTEVRAAHNVVEACAQTDAMEKVVFTSSPPPSSGGIIRYHIDSSEELDEKLWPELLKTLAEGENCSGRAWQCRIIIGMVPDLSIRNPYLKGAAEMYENGWDAHICVSEDISTNGWPVDIYAFNHVIAGTEDAVFFFFFFVGNGRCC</sequence>
<name>A0ABM4VKB6_COFAR</name>